<dbReference type="PANTHER" id="PTHR36834:SF1">
    <property type="entry name" value="INTEGRAL MEMBRANE PROTEIN"/>
    <property type="match status" value="1"/>
</dbReference>
<dbReference type="Proteomes" id="UP000831963">
    <property type="component" value="Chromosome"/>
</dbReference>
<evidence type="ECO:0000256" key="1">
    <source>
        <dbReference type="SAM" id="MobiDB-lite"/>
    </source>
</evidence>
<feature type="transmembrane region" description="Helical" evidence="2">
    <location>
        <begin position="148"/>
        <end position="166"/>
    </location>
</feature>
<evidence type="ECO:0000256" key="2">
    <source>
        <dbReference type="SAM" id="Phobius"/>
    </source>
</evidence>
<feature type="transmembrane region" description="Helical" evidence="2">
    <location>
        <begin position="115"/>
        <end position="136"/>
    </location>
</feature>
<dbReference type="EMBL" id="CP078077">
    <property type="protein sequence ID" value="UPL14403.1"/>
    <property type="molecule type" value="Genomic_DNA"/>
</dbReference>
<feature type="transmembrane region" description="Helical" evidence="2">
    <location>
        <begin position="41"/>
        <end position="63"/>
    </location>
</feature>
<dbReference type="InterPro" id="IPR006976">
    <property type="entry name" value="VanZ-like"/>
</dbReference>
<evidence type="ECO:0000313" key="4">
    <source>
        <dbReference type="EMBL" id="UPL14403.1"/>
    </source>
</evidence>
<dbReference type="PANTHER" id="PTHR36834">
    <property type="entry name" value="MEMBRANE PROTEIN-RELATED"/>
    <property type="match status" value="1"/>
</dbReference>
<keyword evidence="2" id="KW-1133">Transmembrane helix</keyword>
<organism evidence="4 5">
    <name type="scientific">Microbacterium galbinum</name>
    <dbReference type="NCBI Taxonomy" id="2851646"/>
    <lineage>
        <taxon>Bacteria</taxon>
        <taxon>Bacillati</taxon>
        <taxon>Actinomycetota</taxon>
        <taxon>Actinomycetes</taxon>
        <taxon>Micrococcales</taxon>
        <taxon>Microbacteriaceae</taxon>
        <taxon>Microbacterium</taxon>
    </lineage>
</organism>
<dbReference type="RefSeq" id="WP_247957455.1">
    <property type="nucleotide sequence ID" value="NZ_CP078077.1"/>
</dbReference>
<evidence type="ECO:0000313" key="5">
    <source>
        <dbReference type="Proteomes" id="UP000831963"/>
    </source>
</evidence>
<feature type="domain" description="VanZ-like" evidence="3">
    <location>
        <begin position="56"/>
        <end position="165"/>
    </location>
</feature>
<feature type="compositionally biased region" description="Basic and acidic residues" evidence="1">
    <location>
        <begin position="191"/>
        <end position="200"/>
    </location>
</feature>
<name>A0ABY4INW0_9MICO</name>
<keyword evidence="2" id="KW-0472">Membrane</keyword>
<gene>
    <name evidence="4" type="ORF">KV396_07920</name>
</gene>
<proteinExistence type="predicted"/>
<feature type="region of interest" description="Disordered" evidence="1">
    <location>
        <begin position="191"/>
        <end position="211"/>
    </location>
</feature>
<feature type="transmembrane region" description="Helical" evidence="2">
    <location>
        <begin position="12"/>
        <end position="29"/>
    </location>
</feature>
<reference evidence="4 5" key="1">
    <citation type="submission" date="2021-06" db="EMBL/GenBank/DDBJ databases">
        <title>Genome-based taxonomic framework of Microbacterium strains isolated from marine environment, the description of four new species and reclassification of four preexisting species.</title>
        <authorList>
            <person name="Lee S.D."/>
            <person name="Kim S.-M."/>
            <person name="Byeon Y.-S."/>
            <person name="Yang H.L."/>
            <person name="Kim I.S."/>
        </authorList>
    </citation>
    <scope>NUCLEOTIDE SEQUENCE [LARGE SCALE GENOMIC DNA]</scope>
    <source>
        <strain evidence="4 5">SSW1-36</strain>
    </source>
</reference>
<protein>
    <submittedName>
        <fullName evidence="4">VanZ family protein</fullName>
    </submittedName>
</protein>
<feature type="transmembrane region" description="Helical" evidence="2">
    <location>
        <begin position="89"/>
        <end position="108"/>
    </location>
</feature>
<sequence length="211" mass="22829">MDNPFGEVPVLPVVIPLALVVFLLMLWRLQIRRAFSWPRAAVAAALAVYGAGIVGNTIFPIFLNKPSSGEPWTPALALVPFADYEIADALTNVLVFVPLGILVALLLASPTWPRVVGISAGVSLTVELSQLAAQRFFAGGHVADINDFLSNITGGALGYGILLLLVRMPRLGRFIDRFRWAPATVHDSGDLLPNRRETGRSVRNRPVSPEL</sequence>
<keyword evidence="5" id="KW-1185">Reference proteome</keyword>
<evidence type="ECO:0000259" key="3">
    <source>
        <dbReference type="Pfam" id="PF04892"/>
    </source>
</evidence>
<dbReference type="InterPro" id="IPR053150">
    <property type="entry name" value="Teicoplanin_resist-assoc"/>
</dbReference>
<dbReference type="Pfam" id="PF04892">
    <property type="entry name" value="VanZ"/>
    <property type="match status" value="1"/>
</dbReference>
<accession>A0ABY4INW0</accession>
<keyword evidence="2" id="KW-0812">Transmembrane</keyword>